<keyword evidence="3" id="KW-1185">Reference proteome</keyword>
<evidence type="ECO:0000313" key="3">
    <source>
        <dbReference type="Proteomes" id="UP001501084"/>
    </source>
</evidence>
<organism evidence="2 3">
    <name type="scientific">Leucobacter alluvii</name>
    <dbReference type="NCBI Taxonomy" id="340321"/>
    <lineage>
        <taxon>Bacteria</taxon>
        <taxon>Bacillati</taxon>
        <taxon>Actinomycetota</taxon>
        <taxon>Actinomycetes</taxon>
        <taxon>Micrococcales</taxon>
        <taxon>Microbacteriaceae</taxon>
        <taxon>Leucobacter</taxon>
    </lineage>
</organism>
<proteinExistence type="predicted"/>
<reference evidence="2 3" key="1">
    <citation type="journal article" date="2019" name="Int. J. Syst. Evol. Microbiol.">
        <title>The Global Catalogue of Microorganisms (GCM) 10K type strain sequencing project: providing services to taxonomists for standard genome sequencing and annotation.</title>
        <authorList>
            <consortium name="The Broad Institute Genomics Platform"/>
            <consortium name="The Broad Institute Genome Sequencing Center for Infectious Disease"/>
            <person name="Wu L."/>
            <person name="Ma J."/>
        </authorList>
    </citation>
    <scope>NUCLEOTIDE SEQUENCE [LARGE SCALE GENOMIC DNA]</scope>
    <source>
        <strain evidence="2 3">JCM 14919</strain>
    </source>
</reference>
<evidence type="ECO:0000313" key="2">
    <source>
        <dbReference type="EMBL" id="GAA2188782.1"/>
    </source>
</evidence>
<name>A0ABN3B755_9MICO</name>
<comment type="caution">
    <text evidence="2">The sequence shown here is derived from an EMBL/GenBank/DDBJ whole genome shotgun (WGS) entry which is preliminary data.</text>
</comment>
<protein>
    <recommendedName>
        <fullName evidence="4">Chemotaxis protein</fullName>
    </recommendedName>
</protein>
<feature type="compositionally biased region" description="Acidic residues" evidence="1">
    <location>
        <begin position="69"/>
        <end position="80"/>
    </location>
</feature>
<sequence length="111" mass="11626">MTSKDASHPTAASPDSVEESVPEAMDRVGQTGPDAADPPRAGADDPLDSTNGKPSSDAQLDGKTSNPASDEELDDDEGADAFETQQEADRNSRDEGGERDDLDHITVDTPD</sequence>
<feature type="region of interest" description="Disordered" evidence="1">
    <location>
        <begin position="1"/>
        <end position="111"/>
    </location>
</feature>
<feature type="compositionally biased region" description="Polar residues" evidence="1">
    <location>
        <begin position="48"/>
        <end position="67"/>
    </location>
</feature>
<accession>A0ABN3B755</accession>
<dbReference type="Proteomes" id="UP001501084">
    <property type="component" value="Unassembled WGS sequence"/>
</dbReference>
<evidence type="ECO:0008006" key="4">
    <source>
        <dbReference type="Google" id="ProtNLM"/>
    </source>
</evidence>
<evidence type="ECO:0000256" key="1">
    <source>
        <dbReference type="SAM" id="MobiDB-lite"/>
    </source>
</evidence>
<dbReference type="RefSeq" id="WP_346058171.1">
    <property type="nucleotide sequence ID" value="NZ_BAAAOP010000007.1"/>
</dbReference>
<dbReference type="EMBL" id="BAAAOP010000007">
    <property type="protein sequence ID" value="GAA2188782.1"/>
    <property type="molecule type" value="Genomic_DNA"/>
</dbReference>
<feature type="compositionally biased region" description="Basic and acidic residues" evidence="1">
    <location>
        <begin position="87"/>
        <end position="111"/>
    </location>
</feature>
<feature type="compositionally biased region" description="Low complexity" evidence="1">
    <location>
        <begin position="32"/>
        <end position="41"/>
    </location>
</feature>
<gene>
    <name evidence="2" type="ORF">GCM10009786_19180</name>
</gene>